<dbReference type="InterPro" id="IPR027417">
    <property type="entry name" value="P-loop_NTPase"/>
</dbReference>
<sequence length="182" mass="21127">MDILEWAQSQNFDNNHMVRKLAGKTQFDGPNELDLELAKRTVKDRFIVGLMNEFEESIHRFNAVMGIDESEKQGKCMKRFFVKGKKSNSNPHPEVELGSPAWELLAQMNALDIKLYEYAVRLFEEQKMLFVNSRDDVEKGRRPVNAISAANDAKRLSARIKREEARRLKREQRYAASLARPK</sequence>
<dbReference type="PANTHER" id="PTHR32301">
    <property type="entry name" value="COUNTIN RECEPTOR CNR3-RELATED"/>
    <property type="match status" value="1"/>
</dbReference>
<protein>
    <submittedName>
        <fullName evidence="2">Uncharacterized protein</fullName>
    </submittedName>
</protein>
<dbReference type="EMBL" id="JALLAZ020001850">
    <property type="protein sequence ID" value="KAL3761544.1"/>
    <property type="molecule type" value="Genomic_DNA"/>
</dbReference>
<accession>A0ABD3MC33</accession>
<evidence type="ECO:0000256" key="1">
    <source>
        <dbReference type="SAM" id="Coils"/>
    </source>
</evidence>
<dbReference type="Proteomes" id="UP001530315">
    <property type="component" value="Unassembled WGS sequence"/>
</dbReference>
<proteinExistence type="predicted"/>
<dbReference type="InterPro" id="IPR053259">
    <property type="entry name" value="Golvesin-related_Golgi"/>
</dbReference>
<evidence type="ECO:0000313" key="3">
    <source>
        <dbReference type="Proteomes" id="UP001530315"/>
    </source>
</evidence>
<gene>
    <name evidence="2" type="ORF">ACHAW5_003092</name>
</gene>
<dbReference type="AlphaFoldDB" id="A0ABD3MC33"/>
<name>A0ABD3MC33_9STRA</name>
<reference evidence="2 3" key="1">
    <citation type="submission" date="2024-10" db="EMBL/GenBank/DDBJ databases">
        <title>Updated reference genomes for cyclostephanoid diatoms.</title>
        <authorList>
            <person name="Roberts W.R."/>
            <person name="Alverson A.J."/>
        </authorList>
    </citation>
    <scope>NUCLEOTIDE SEQUENCE [LARGE SCALE GENOMIC DNA]</scope>
    <source>
        <strain evidence="2 3">AJA276-08</strain>
    </source>
</reference>
<dbReference type="PANTHER" id="PTHR32301:SF6">
    <property type="entry name" value="GOLVESIN-RELATED"/>
    <property type="match status" value="1"/>
</dbReference>
<keyword evidence="3" id="KW-1185">Reference proteome</keyword>
<feature type="coiled-coil region" evidence="1">
    <location>
        <begin position="146"/>
        <end position="173"/>
    </location>
</feature>
<dbReference type="Gene3D" id="3.40.50.300">
    <property type="entry name" value="P-loop containing nucleotide triphosphate hydrolases"/>
    <property type="match status" value="1"/>
</dbReference>
<evidence type="ECO:0000313" key="2">
    <source>
        <dbReference type="EMBL" id="KAL3761544.1"/>
    </source>
</evidence>
<comment type="caution">
    <text evidence="2">The sequence shown here is derived from an EMBL/GenBank/DDBJ whole genome shotgun (WGS) entry which is preliminary data.</text>
</comment>
<keyword evidence="1" id="KW-0175">Coiled coil</keyword>
<organism evidence="2 3">
    <name type="scientific">Stephanodiscus triporus</name>
    <dbReference type="NCBI Taxonomy" id="2934178"/>
    <lineage>
        <taxon>Eukaryota</taxon>
        <taxon>Sar</taxon>
        <taxon>Stramenopiles</taxon>
        <taxon>Ochrophyta</taxon>
        <taxon>Bacillariophyta</taxon>
        <taxon>Coscinodiscophyceae</taxon>
        <taxon>Thalassiosirophycidae</taxon>
        <taxon>Stephanodiscales</taxon>
        <taxon>Stephanodiscaceae</taxon>
        <taxon>Stephanodiscus</taxon>
    </lineage>
</organism>